<evidence type="ECO:0000256" key="5">
    <source>
        <dbReference type="ARBA" id="ARBA00023040"/>
    </source>
</evidence>
<keyword evidence="3 9" id="KW-0812">Transmembrane</keyword>
<dbReference type="InterPro" id="IPR017452">
    <property type="entry name" value="GPCR_Rhodpsn_7TM"/>
</dbReference>
<feature type="transmembrane region" description="Helical" evidence="9">
    <location>
        <begin position="34"/>
        <end position="56"/>
    </location>
</feature>
<dbReference type="PRINTS" id="PR00237">
    <property type="entry name" value="GPCRRHODOPSN"/>
</dbReference>
<evidence type="ECO:0000313" key="12">
    <source>
        <dbReference type="Proteomes" id="UP000283509"/>
    </source>
</evidence>
<keyword evidence="4 9" id="KW-1133">Transmembrane helix</keyword>
<keyword evidence="12" id="KW-1185">Reference proteome</keyword>
<dbReference type="Pfam" id="PF00001">
    <property type="entry name" value="7tm_1"/>
    <property type="match status" value="1"/>
</dbReference>
<evidence type="ECO:0000256" key="4">
    <source>
        <dbReference type="ARBA" id="ARBA00022989"/>
    </source>
</evidence>
<dbReference type="InterPro" id="IPR000276">
    <property type="entry name" value="GPCR_Rhodpsn"/>
</dbReference>
<sequence length="190" mass="22508">MLVSVTSLATISFDRMIGVAYPFHKHLGAWGSRAIIVGFWVLSAVLALPFSFYRVYTVRIWQDMTERTCGEQRDELRIWWIAVIIALTWLPLLIMVISYTKRVVRMMFVIVLVFILSWLPFQIMKIFEDKYIDDSGQYLPDQEAEYKVLLSVSHYMMYTNTAVNPLIYALMHQTFRRAFRVTFTCFYRKK</sequence>
<dbReference type="EMBL" id="QCYY01004027">
    <property type="protein sequence ID" value="ROT61700.1"/>
    <property type="molecule type" value="Genomic_DNA"/>
</dbReference>
<evidence type="ECO:0000256" key="7">
    <source>
        <dbReference type="ARBA" id="ARBA00023170"/>
    </source>
</evidence>
<dbReference type="PANTHER" id="PTHR24243">
    <property type="entry name" value="G-PROTEIN COUPLED RECEPTOR"/>
    <property type="match status" value="1"/>
</dbReference>
<evidence type="ECO:0000259" key="10">
    <source>
        <dbReference type="PROSITE" id="PS50262"/>
    </source>
</evidence>
<dbReference type="OrthoDB" id="9946013at2759"/>
<dbReference type="PANTHER" id="PTHR24243:SF208">
    <property type="entry name" value="PYROKININ-1 RECEPTOR"/>
    <property type="match status" value="1"/>
</dbReference>
<comment type="similarity">
    <text evidence="2">Belongs to the G-protein coupled receptor 1 family.</text>
</comment>
<evidence type="ECO:0000256" key="1">
    <source>
        <dbReference type="ARBA" id="ARBA00004141"/>
    </source>
</evidence>
<dbReference type="GO" id="GO:0004930">
    <property type="term" value="F:G protein-coupled receptor activity"/>
    <property type="evidence" value="ECO:0007669"/>
    <property type="project" value="UniProtKB-KW"/>
</dbReference>
<feature type="transmembrane region" description="Helical" evidence="9">
    <location>
        <begin position="103"/>
        <end position="121"/>
    </location>
</feature>
<dbReference type="GO" id="GO:0016020">
    <property type="term" value="C:membrane"/>
    <property type="evidence" value="ECO:0007669"/>
    <property type="project" value="UniProtKB-SubCell"/>
</dbReference>
<protein>
    <submittedName>
        <fullName evidence="11">Putative neuropeptide FF receptor 2</fullName>
    </submittedName>
</protein>
<accession>A0A3R7MH66</accession>
<keyword evidence="6 9" id="KW-0472">Membrane</keyword>
<feature type="non-terminal residue" evidence="11">
    <location>
        <position position="190"/>
    </location>
</feature>
<evidence type="ECO:0000256" key="3">
    <source>
        <dbReference type="ARBA" id="ARBA00022692"/>
    </source>
</evidence>
<comment type="subcellular location">
    <subcellularLocation>
        <location evidence="1">Membrane</location>
        <topology evidence="1">Multi-pass membrane protein</topology>
    </subcellularLocation>
</comment>
<organism evidence="11 12">
    <name type="scientific">Penaeus vannamei</name>
    <name type="common">Whiteleg shrimp</name>
    <name type="synonym">Litopenaeus vannamei</name>
    <dbReference type="NCBI Taxonomy" id="6689"/>
    <lineage>
        <taxon>Eukaryota</taxon>
        <taxon>Metazoa</taxon>
        <taxon>Ecdysozoa</taxon>
        <taxon>Arthropoda</taxon>
        <taxon>Crustacea</taxon>
        <taxon>Multicrustacea</taxon>
        <taxon>Malacostraca</taxon>
        <taxon>Eumalacostraca</taxon>
        <taxon>Eucarida</taxon>
        <taxon>Decapoda</taxon>
        <taxon>Dendrobranchiata</taxon>
        <taxon>Penaeoidea</taxon>
        <taxon>Penaeidae</taxon>
        <taxon>Penaeus</taxon>
    </lineage>
</organism>
<evidence type="ECO:0000313" key="11">
    <source>
        <dbReference type="EMBL" id="ROT61700.1"/>
    </source>
</evidence>
<evidence type="ECO:0000256" key="8">
    <source>
        <dbReference type="ARBA" id="ARBA00023224"/>
    </source>
</evidence>
<dbReference type="AlphaFoldDB" id="A0A3R7MH66"/>
<reference evidence="11 12" key="2">
    <citation type="submission" date="2019-01" db="EMBL/GenBank/DDBJ databases">
        <title>The decoding of complex shrimp genome reveals the adaptation for benthos swimmer, frequently molting mechanism and breeding impact on genome.</title>
        <authorList>
            <person name="Sun Y."/>
            <person name="Gao Y."/>
            <person name="Yu Y."/>
        </authorList>
    </citation>
    <scope>NUCLEOTIDE SEQUENCE [LARGE SCALE GENOMIC DNA]</scope>
    <source>
        <tissue evidence="11">Muscle</tissue>
    </source>
</reference>
<dbReference type="Proteomes" id="UP000283509">
    <property type="component" value="Unassembled WGS sequence"/>
</dbReference>
<proteinExistence type="inferred from homology"/>
<feature type="domain" description="G-protein coupled receptors family 1 profile" evidence="10">
    <location>
        <begin position="1"/>
        <end position="168"/>
    </location>
</feature>
<reference evidence="11 12" key="1">
    <citation type="submission" date="2018-04" db="EMBL/GenBank/DDBJ databases">
        <authorList>
            <person name="Zhang X."/>
            <person name="Yuan J."/>
            <person name="Li F."/>
            <person name="Xiang J."/>
        </authorList>
    </citation>
    <scope>NUCLEOTIDE SEQUENCE [LARGE SCALE GENOMIC DNA]</scope>
    <source>
        <tissue evidence="11">Muscle</tissue>
    </source>
</reference>
<comment type="caution">
    <text evidence="11">The sequence shown here is derived from an EMBL/GenBank/DDBJ whole genome shotgun (WGS) entry which is preliminary data.</text>
</comment>
<evidence type="ECO:0000256" key="6">
    <source>
        <dbReference type="ARBA" id="ARBA00023136"/>
    </source>
</evidence>
<feature type="transmembrane region" description="Helical" evidence="9">
    <location>
        <begin position="77"/>
        <end position="97"/>
    </location>
</feature>
<gene>
    <name evidence="11" type="ORF">C7M84_020494</name>
</gene>
<keyword evidence="5" id="KW-0297">G-protein coupled receptor</keyword>
<name>A0A3R7MH66_PENVA</name>
<dbReference type="PROSITE" id="PS50262">
    <property type="entry name" value="G_PROTEIN_RECEP_F1_2"/>
    <property type="match status" value="1"/>
</dbReference>
<evidence type="ECO:0000256" key="2">
    <source>
        <dbReference type="ARBA" id="ARBA00010663"/>
    </source>
</evidence>
<evidence type="ECO:0000256" key="9">
    <source>
        <dbReference type="SAM" id="Phobius"/>
    </source>
</evidence>
<keyword evidence="7 11" id="KW-0675">Receptor</keyword>
<keyword evidence="8" id="KW-0807">Transducer</keyword>
<dbReference type="SUPFAM" id="SSF81321">
    <property type="entry name" value="Family A G protein-coupled receptor-like"/>
    <property type="match status" value="1"/>
</dbReference>
<dbReference type="Gene3D" id="1.20.1070.10">
    <property type="entry name" value="Rhodopsin 7-helix transmembrane proteins"/>
    <property type="match status" value="1"/>
</dbReference>